<comment type="caution">
    <text evidence="1">The sequence shown here is derived from an EMBL/GenBank/DDBJ whole genome shotgun (WGS) entry which is preliminary data.</text>
</comment>
<protein>
    <submittedName>
        <fullName evidence="1">Uncharacterized protein</fullName>
    </submittedName>
</protein>
<keyword evidence="2" id="KW-1185">Reference proteome</keyword>
<sequence>MNFFTNDGVPTVESGMSSRKRAYPFRTEEQSYAPMLASIVPPDLQHMGNNLDSNVNWNTCFGSIIGVKVQMHTVDGLNQWSDRANSVVQSVDIVREGDYFALKCGETKFGRLNKGLCRQLHDMVSKQQIHIYAYVSIKDWNTAISSWNRSTPTFISAEINVYGARADAKEVGGILSKSRIFLQMPRHGLDGIEYYNPHILKIEGYPELVTFEQSQSQAFTEHASETPEASDEAEARSNDTAVVDSILDSLSHHNELREIAIVPDIRSTLLHHQKEAVDFVFQREIGQISSDLSLWKYNDVDGDEPFYQHILSGAKRPERAEARGGIIADEMGLGKSLVILSTIAGSLGRAKDFVDAENQQTASQPLRTMASGATLILAPSSLLIDNWVDEIRKHTNPGTLPFHKHLGPERHKEIHLLHEQPIVFTTYATVAAEFRRGDNTLAKINWFRIVLDEAHEIRNRATKQFQAVASIPALQRWCLTGTPIQNSLEDLGALVSFLRVPILEKAPTFRKFITNPINSTSRSRFRNLQAMLQAVCLRRTRQLLDLPEPVPKLRRLQLTSLEQSQYQDLITQCKICIDMAVSQRGKSNANSAVLESLLKLRLFCNNGRSNVVLENGPTGLSLLDSDEVLIYLQQQGQNICTYCSGTIYFVNEAVETDGGIFISSCCHLVCHNCLPHHRAQKRRCPICALKDGSTPQPTLQPRSMHTSPVKPKKSSITRPVGPYPSKLLALLSDIRQNSSHKSIVFSCWKKTLTLAGGLLQDQGIRYNIIEGSLPLAERIKVLKDFRSPVGANILLMTLGTGAVGLNLAIASRIYLLEPQWNPSIESQAIGRALRLGQTAQVVIIRYVMIDTIEENDVLFRQKRKLELAGGGFKGKDIEPERRQALLNVFGVDKNAVQP</sequence>
<gene>
    <name evidence="1" type="ORF">NUW58_g3536</name>
</gene>
<name>A0ACC1PCU6_9PEZI</name>
<reference evidence="1" key="1">
    <citation type="submission" date="2022-10" db="EMBL/GenBank/DDBJ databases">
        <title>Genome Sequence of Xylaria curta.</title>
        <authorList>
            <person name="Buettner E."/>
        </authorList>
    </citation>
    <scope>NUCLEOTIDE SEQUENCE</scope>
    <source>
        <strain evidence="1">Babe10</strain>
    </source>
</reference>
<organism evidence="1 2">
    <name type="scientific">Xylaria curta</name>
    <dbReference type="NCBI Taxonomy" id="42375"/>
    <lineage>
        <taxon>Eukaryota</taxon>
        <taxon>Fungi</taxon>
        <taxon>Dikarya</taxon>
        <taxon>Ascomycota</taxon>
        <taxon>Pezizomycotina</taxon>
        <taxon>Sordariomycetes</taxon>
        <taxon>Xylariomycetidae</taxon>
        <taxon>Xylariales</taxon>
        <taxon>Xylariaceae</taxon>
        <taxon>Xylaria</taxon>
    </lineage>
</organism>
<dbReference type="EMBL" id="JAPDGR010000543">
    <property type="protein sequence ID" value="KAJ2989303.1"/>
    <property type="molecule type" value="Genomic_DNA"/>
</dbReference>
<evidence type="ECO:0000313" key="1">
    <source>
        <dbReference type="EMBL" id="KAJ2989303.1"/>
    </source>
</evidence>
<proteinExistence type="predicted"/>
<evidence type="ECO:0000313" key="2">
    <source>
        <dbReference type="Proteomes" id="UP001143856"/>
    </source>
</evidence>
<accession>A0ACC1PCU6</accession>
<dbReference type="Proteomes" id="UP001143856">
    <property type="component" value="Unassembled WGS sequence"/>
</dbReference>